<dbReference type="AlphaFoldDB" id="A0A976IDW9"/>
<keyword evidence="1" id="KW-0863">Zinc-finger</keyword>
<evidence type="ECO:0000313" key="3">
    <source>
        <dbReference type="EMBL" id="TDH67935.1"/>
    </source>
</evidence>
<comment type="caution">
    <text evidence="3">The sequence shown here is derived from an EMBL/GenBank/DDBJ whole genome shotgun (WGS) entry which is preliminary data.</text>
</comment>
<name>A0A976IDW9_BRELC</name>
<evidence type="ECO:0000256" key="1">
    <source>
        <dbReference type="PROSITE-ProRule" id="PRU00047"/>
    </source>
</evidence>
<proteinExistence type="predicted"/>
<dbReference type="GeneID" id="94351919"/>
<dbReference type="Pfam" id="PF00098">
    <property type="entry name" value="zf-CCHC"/>
    <property type="match status" value="1"/>
</dbReference>
<organism evidence="3 4">
    <name type="scientific">Bremia lactucae</name>
    <name type="common">Lettuce downy mildew</name>
    <dbReference type="NCBI Taxonomy" id="4779"/>
    <lineage>
        <taxon>Eukaryota</taxon>
        <taxon>Sar</taxon>
        <taxon>Stramenopiles</taxon>
        <taxon>Oomycota</taxon>
        <taxon>Peronosporomycetes</taxon>
        <taxon>Peronosporales</taxon>
        <taxon>Peronosporaceae</taxon>
        <taxon>Bremia</taxon>
    </lineage>
</organism>
<dbReference type="EMBL" id="SHOA02000013">
    <property type="protein sequence ID" value="TDH67935.1"/>
    <property type="molecule type" value="Genomic_DNA"/>
</dbReference>
<dbReference type="SMART" id="SM00343">
    <property type="entry name" value="ZnF_C2HC"/>
    <property type="match status" value="1"/>
</dbReference>
<dbReference type="InterPro" id="IPR001878">
    <property type="entry name" value="Znf_CCHC"/>
</dbReference>
<dbReference type="KEGG" id="blac:94351919"/>
<dbReference type="OrthoDB" id="166270at2759"/>
<gene>
    <name evidence="3" type="ORF">CCR75_008194</name>
</gene>
<keyword evidence="1" id="KW-0862">Zinc</keyword>
<keyword evidence="1" id="KW-0479">Metal-binding</keyword>
<reference evidence="3 4" key="1">
    <citation type="journal article" date="2021" name="Genome Biol.">
        <title>AFLAP: assembly-free linkage analysis pipeline using k-mers from genome sequencing data.</title>
        <authorList>
            <person name="Fletcher K."/>
            <person name="Zhang L."/>
            <person name="Gil J."/>
            <person name="Han R."/>
            <person name="Cavanaugh K."/>
            <person name="Michelmore R."/>
        </authorList>
    </citation>
    <scope>NUCLEOTIDE SEQUENCE [LARGE SCALE GENOMIC DNA]</scope>
    <source>
        <strain evidence="3 4">SF5</strain>
    </source>
</reference>
<accession>A0A976IDW9</accession>
<keyword evidence="4" id="KW-1185">Reference proteome</keyword>
<dbReference type="Gene3D" id="4.10.60.10">
    <property type="entry name" value="Zinc finger, CCHC-type"/>
    <property type="match status" value="1"/>
</dbReference>
<protein>
    <recommendedName>
        <fullName evidence="2">CCHC-type domain-containing protein</fullName>
    </recommendedName>
</protein>
<dbReference type="Proteomes" id="UP000294530">
    <property type="component" value="Unassembled WGS sequence"/>
</dbReference>
<dbReference type="RefSeq" id="XP_067817434.1">
    <property type="nucleotide sequence ID" value="XM_067966248.1"/>
</dbReference>
<dbReference type="GO" id="GO:0008270">
    <property type="term" value="F:zinc ion binding"/>
    <property type="evidence" value="ECO:0007669"/>
    <property type="project" value="UniProtKB-KW"/>
</dbReference>
<dbReference type="GO" id="GO:0003676">
    <property type="term" value="F:nucleic acid binding"/>
    <property type="evidence" value="ECO:0007669"/>
    <property type="project" value="InterPro"/>
</dbReference>
<dbReference type="PROSITE" id="PS50158">
    <property type="entry name" value="ZF_CCHC"/>
    <property type="match status" value="1"/>
</dbReference>
<sequence length="261" mass="29891">MSKLMIQCLTGNELYVELGSGFREWAYSSFEALKMAEMATGYHWSERVKVNKLGEYLQRDSSVADYFRQNVATWWKINPQLTYMLNEMYKAFRVVVTHEQASALFTEAKKTSRTSPQHLLYLMHLARVSDSSERLIVDNIVKYAAPHLKHMLMIRFNPNRLDYIAHSQELIAWAKEVEDERRNVTRMGRDVVAAIGETRQCFNCGAVGHTQYDCPADVKRSEHADTPSDTKGNNRHFALAVSPIFKARTLCASSGIRCQPC</sequence>
<feature type="domain" description="CCHC-type" evidence="2">
    <location>
        <begin position="201"/>
        <end position="215"/>
    </location>
</feature>
<evidence type="ECO:0000259" key="2">
    <source>
        <dbReference type="PROSITE" id="PS50158"/>
    </source>
</evidence>
<evidence type="ECO:0000313" key="4">
    <source>
        <dbReference type="Proteomes" id="UP000294530"/>
    </source>
</evidence>
<dbReference type="SUPFAM" id="SSF57756">
    <property type="entry name" value="Retrovirus zinc finger-like domains"/>
    <property type="match status" value="1"/>
</dbReference>
<dbReference type="InterPro" id="IPR036875">
    <property type="entry name" value="Znf_CCHC_sf"/>
</dbReference>